<evidence type="ECO:0000256" key="1">
    <source>
        <dbReference type="ARBA" id="ARBA00010617"/>
    </source>
</evidence>
<dbReference type="RefSeq" id="WP_131758489.1">
    <property type="nucleotide sequence ID" value="NZ_CAACUY010000052.1"/>
</dbReference>
<dbReference type="PROSITE" id="PS00086">
    <property type="entry name" value="CYTOCHROME_P450"/>
    <property type="match status" value="1"/>
</dbReference>
<proteinExistence type="inferred from homology"/>
<dbReference type="InterPro" id="IPR002397">
    <property type="entry name" value="Cyt_P450_B"/>
</dbReference>
<dbReference type="Proteomes" id="UP001597063">
    <property type="component" value="Unassembled WGS sequence"/>
</dbReference>
<evidence type="ECO:0000313" key="3">
    <source>
        <dbReference type="EMBL" id="MFD0692055.1"/>
    </source>
</evidence>
<dbReference type="InterPro" id="IPR001128">
    <property type="entry name" value="Cyt_P450"/>
</dbReference>
<dbReference type="PANTHER" id="PTHR46696:SF4">
    <property type="entry name" value="BIOTIN BIOSYNTHESIS CYTOCHROME P450"/>
    <property type="match status" value="1"/>
</dbReference>
<dbReference type="Pfam" id="PF00067">
    <property type="entry name" value="p450"/>
    <property type="match status" value="1"/>
</dbReference>
<dbReference type="InterPro" id="IPR036396">
    <property type="entry name" value="Cyt_P450_sf"/>
</dbReference>
<evidence type="ECO:0000313" key="4">
    <source>
        <dbReference type="Proteomes" id="UP001597063"/>
    </source>
</evidence>
<dbReference type="EMBL" id="JBHTGP010000035">
    <property type="protein sequence ID" value="MFD0692055.1"/>
    <property type="molecule type" value="Genomic_DNA"/>
</dbReference>
<keyword evidence="2" id="KW-0408">Iron</keyword>
<dbReference type="PRINTS" id="PR00359">
    <property type="entry name" value="BP450"/>
</dbReference>
<evidence type="ECO:0000256" key="2">
    <source>
        <dbReference type="RuleBase" id="RU000461"/>
    </source>
</evidence>
<gene>
    <name evidence="3" type="ORF">ACFQZM_46735</name>
</gene>
<dbReference type="PRINTS" id="PR00385">
    <property type="entry name" value="P450"/>
</dbReference>
<sequence length="401" mass="43946">MHDPVIDPVIGRSPLTVDLLDGEMYAGDPWTVYARLRAEAPVYRDEANDLWGVSRHADIFAIERNPKLWTNSGGYRPQLPSDPSMIGQDDPEHARRRRLVYRHFTPRGVSRYAERIRATAVECITAALDAGTVDAVPALAAPLPARVIGWLLGFPEDAWPRLARWSETAVFAGGGRRYVTDEATVAAAEFGLAALEVAGERRGCPADDLLSIWANAGPDHPAYDDSHLAHEALLLLVGGAETTRTVIATALDALIRHPGEWRRLREDPSLIPGAVEEFVRWTTPILNMCRVASADAEIAGVRVPAGGQVVLMYGSANRDEAVFDRPDVFDVTRPPGDHIAFGLGPHFCLGASLARLELRIFFEEFVARVDTAAWADAEGPRILRNAFVRGVTSFPVTLRPR</sequence>
<dbReference type="Gene3D" id="1.10.630.10">
    <property type="entry name" value="Cytochrome P450"/>
    <property type="match status" value="1"/>
</dbReference>
<accession>A0ABW2Y5C2</accession>
<name>A0ABW2Y5C2_9ACTN</name>
<keyword evidence="2" id="KW-0503">Monooxygenase</keyword>
<dbReference type="PANTHER" id="PTHR46696">
    <property type="entry name" value="P450, PUTATIVE (EUROFUNG)-RELATED"/>
    <property type="match status" value="1"/>
</dbReference>
<dbReference type="InterPro" id="IPR017972">
    <property type="entry name" value="Cyt_P450_CS"/>
</dbReference>
<organism evidence="3 4">
    <name type="scientific">Actinomadura fibrosa</name>
    <dbReference type="NCBI Taxonomy" id="111802"/>
    <lineage>
        <taxon>Bacteria</taxon>
        <taxon>Bacillati</taxon>
        <taxon>Actinomycetota</taxon>
        <taxon>Actinomycetes</taxon>
        <taxon>Streptosporangiales</taxon>
        <taxon>Thermomonosporaceae</taxon>
        <taxon>Actinomadura</taxon>
    </lineage>
</organism>
<comment type="caution">
    <text evidence="3">The sequence shown here is derived from an EMBL/GenBank/DDBJ whole genome shotgun (WGS) entry which is preliminary data.</text>
</comment>
<keyword evidence="4" id="KW-1185">Reference proteome</keyword>
<keyword evidence="2" id="KW-0560">Oxidoreductase</keyword>
<keyword evidence="2" id="KW-0479">Metal-binding</keyword>
<dbReference type="SUPFAM" id="SSF48264">
    <property type="entry name" value="Cytochrome P450"/>
    <property type="match status" value="1"/>
</dbReference>
<comment type="similarity">
    <text evidence="1 2">Belongs to the cytochrome P450 family.</text>
</comment>
<reference evidence="4" key="1">
    <citation type="journal article" date="2019" name="Int. J. Syst. Evol. Microbiol.">
        <title>The Global Catalogue of Microorganisms (GCM) 10K type strain sequencing project: providing services to taxonomists for standard genome sequencing and annotation.</title>
        <authorList>
            <consortium name="The Broad Institute Genomics Platform"/>
            <consortium name="The Broad Institute Genome Sequencing Center for Infectious Disease"/>
            <person name="Wu L."/>
            <person name="Ma J."/>
        </authorList>
    </citation>
    <scope>NUCLEOTIDE SEQUENCE [LARGE SCALE GENOMIC DNA]</scope>
    <source>
        <strain evidence="4">JCM 9371</strain>
    </source>
</reference>
<protein>
    <submittedName>
        <fullName evidence="3">Cytochrome P450</fullName>
    </submittedName>
</protein>
<keyword evidence="2" id="KW-0349">Heme</keyword>